<protein>
    <submittedName>
        <fullName evidence="1">Uncharacterized protein</fullName>
    </submittedName>
</protein>
<dbReference type="EMBL" id="BARV01012068">
    <property type="protein sequence ID" value="GAI02239.1"/>
    <property type="molecule type" value="Genomic_DNA"/>
</dbReference>
<name>X1M788_9ZZZZ</name>
<proteinExistence type="predicted"/>
<sequence>KSRLGTVERYYYGLSKKAFPSDGNCEICNSPLDIHKIDYHHWDDNNPNLGIWVCASCDFRAEGLDEIDRNPWKANIYRRLKKEVEEAEKNYVYLGPFSPPDGIRKLFLNGKQTHKWCSHCGEMKLVTEFYHNDLYSWCKKCRRVSRIGCSNGYFFGLHKRLKPNHCELCGNSKAHLVYHHWDDSNKSKGIWVCNKNKCHELTEAVDFNVHLS</sequence>
<evidence type="ECO:0000313" key="1">
    <source>
        <dbReference type="EMBL" id="GAI02239.1"/>
    </source>
</evidence>
<reference evidence="1" key="1">
    <citation type="journal article" date="2014" name="Front. Microbiol.">
        <title>High frequency of phylogenetically diverse reductive dehalogenase-homologous genes in deep subseafloor sedimentary metagenomes.</title>
        <authorList>
            <person name="Kawai M."/>
            <person name="Futagami T."/>
            <person name="Toyoda A."/>
            <person name="Takaki Y."/>
            <person name="Nishi S."/>
            <person name="Hori S."/>
            <person name="Arai W."/>
            <person name="Tsubouchi T."/>
            <person name="Morono Y."/>
            <person name="Uchiyama I."/>
            <person name="Ito T."/>
            <person name="Fujiyama A."/>
            <person name="Inagaki F."/>
            <person name="Takami H."/>
        </authorList>
    </citation>
    <scope>NUCLEOTIDE SEQUENCE</scope>
    <source>
        <strain evidence="1">Expedition CK06-06</strain>
    </source>
</reference>
<comment type="caution">
    <text evidence="1">The sequence shown here is derived from an EMBL/GenBank/DDBJ whole genome shotgun (WGS) entry which is preliminary data.</text>
</comment>
<gene>
    <name evidence="1" type="ORF">S06H3_22542</name>
</gene>
<feature type="non-terminal residue" evidence="1">
    <location>
        <position position="1"/>
    </location>
</feature>
<accession>X1M788</accession>
<dbReference type="AlphaFoldDB" id="X1M788"/>
<organism evidence="1">
    <name type="scientific">marine sediment metagenome</name>
    <dbReference type="NCBI Taxonomy" id="412755"/>
    <lineage>
        <taxon>unclassified sequences</taxon>
        <taxon>metagenomes</taxon>
        <taxon>ecological metagenomes</taxon>
    </lineage>
</organism>